<organism evidence="10 11">
    <name type="scientific">Leucobacter rhizosphaerae</name>
    <dbReference type="NCBI Taxonomy" id="2932245"/>
    <lineage>
        <taxon>Bacteria</taxon>
        <taxon>Bacillati</taxon>
        <taxon>Actinomycetota</taxon>
        <taxon>Actinomycetes</taxon>
        <taxon>Micrococcales</taxon>
        <taxon>Microbacteriaceae</taxon>
        <taxon>Leucobacter</taxon>
    </lineage>
</organism>
<dbReference type="InterPro" id="IPR036866">
    <property type="entry name" value="RibonucZ/Hydroxyglut_hydro"/>
</dbReference>
<feature type="transmembrane region" description="Helical" evidence="7">
    <location>
        <begin position="40"/>
        <end position="57"/>
    </location>
</feature>
<proteinExistence type="predicted"/>
<protein>
    <submittedName>
        <fullName evidence="10">ComEC/Rec2 family competence protein</fullName>
    </submittedName>
</protein>
<evidence type="ECO:0000256" key="2">
    <source>
        <dbReference type="ARBA" id="ARBA00022475"/>
    </source>
</evidence>
<name>A0ABY4FWV7_9MICO</name>
<feature type="transmembrane region" description="Helical" evidence="7">
    <location>
        <begin position="225"/>
        <end position="249"/>
    </location>
</feature>
<feature type="domain" description="ComEC/Rec2-related protein" evidence="9">
    <location>
        <begin position="202"/>
        <end position="466"/>
    </location>
</feature>
<comment type="subcellular location">
    <subcellularLocation>
        <location evidence="1">Cell membrane</location>
        <topology evidence="1">Multi-pass membrane protein</topology>
    </subcellularLocation>
</comment>
<feature type="transmembrane region" description="Helical" evidence="7">
    <location>
        <begin position="12"/>
        <end position="34"/>
    </location>
</feature>
<dbReference type="Pfam" id="PF00753">
    <property type="entry name" value="Lactamase_B"/>
    <property type="match status" value="1"/>
</dbReference>
<dbReference type="InterPro" id="IPR004477">
    <property type="entry name" value="ComEC_N"/>
</dbReference>
<dbReference type="PANTHER" id="PTHR30619">
    <property type="entry name" value="DNA INTERNALIZATION/COMPETENCE PROTEIN COMEC/REC2"/>
    <property type="match status" value="1"/>
</dbReference>
<feature type="transmembrane region" description="Helical" evidence="7">
    <location>
        <begin position="255"/>
        <end position="275"/>
    </location>
</feature>
<dbReference type="Pfam" id="PF03772">
    <property type="entry name" value="Competence"/>
    <property type="match status" value="1"/>
</dbReference>
<dbReference type="EMBL" id="CP095043">
    <property type="protein sequence ID" value="UOQ60777.1"/>
    <property type="molecule type" value="Genomic_DNA"/>
</dbReference>
<evidence type="ECO:0000256" key="7">
    <source>
        <dbReference type="SAM" id="Phobius"/>
    </source>
</evidence>
<gene>
    <name evidence="10" type="ORF">MUN76_01985</name>
</gene>
<feature type="transmembrane region" description="Helical" evidence="7">
    <location>
        <begin position="351"/>
        <end position="373"/>
    </location>
</feature>
<keyword evidence="5 7" id="KW-0472">Membrane</keyword>
<keyword evidence="11" id="KW-1185">Reference proteome</keyword>
<accession>A0ABY4FWV7</accession>
<evidence type="ECO:0000259" key="9">
    <source>
        <dbReference type="Pfam" id="PF03772"/>
    </source>
</evidence>
<keyword evidence="4 7" id="KW-1133">Transmembrane helix</keyword>
<evidence type="ECO:0000259" key="8">
    <source>
        <dbReference type="Pfam" id="PF00753"/>
    </source>
</evidence>
<dbReference type="Gene3D" id="3.60.15.10">
    <property type="entry name" value="Ribonuclease Z/Hydroxyacylglutathione hydrolase-like"/>
    <property type="match status" value="1"/>
</dbReference>
<dbReference type="SUPFAM" id="SSF56281">
    <property type="entry name" value="Metallo-hydrolase/oxidoreductase"/>
    <property type="match status" value="1"/>
</dbReference>
<dbReference type="InterPro" id="IPR035681">
    <property type="entry name" value="ComA-like_MBL"/>
</dbReference>
<feature type="transmembrane region" description="Helical" evidence="7">
    <location>
        <begin position="379"/>
        <end position="403"/>
    </location>
</feature>
<feature type="transmembrane region" description="Helical" evidence="7">
    <location>
        <begin position="499"/>
        <end position="518"/>
    </location>
</feature>
<evidence type="ECO:0000313" key="11">
    <source>
        <dbReference type="Proteomes" id="UP000831775"/>
    </source>
</evidence>
<evidence type="ECO:0000256" key="1">
    <source>
        <dbReference type="ARBA" id="ARBA00004651"/>
    </source>
</evidence>
<reference evidence="10 11" key="1">
    <citation type="submission" date="2022-04" db="EMBL/GenBank/DDBJ databases">
        <title>Leucobacter sp. isolated from rhizosphere of onion.</title>
        <authorList>
            <person name="Won M."/>
            <person name="Lee C.-M."/>
            <person name="Woen H.-Y."/>
            <person name="Kwon S.-W."/>
        </authorList>
    </citation>
    <scope>NUCLEOTIDE SEQUENCE [LARGE SCALE GENOMIC DNA]</scope>
    <source>
        <strain evidence="10 11">H25R-14</strain>
    </source>
</reference>
<evidence type="ECO:0000256" key="6">
    <source>
        <dbReference type="SAM" id="MobiDB-lite"/>
    </source>
</evidence>
<dbReference type="CDD" id="cd07731">
    <property type="entry name" value="ComA-like_MBL-fold"/>
    <property type="match status" value="1"/>
</dbReference>
<dbReference type="InterPro" id="IPR052159">
    <property type="entry name" value="Competence_DNA_uptake"/>
</dbReference>
<dbReference type="PANTHER" id="PTHR30619:SF1">
    <property type="entry name" value="RECOMBINATION PROTEIN 2"/>
    <property type="match status" value="1"/>
</dbReference>
<feature type="transmembrane region" description="Helical" evidence="7">
    <location>
        <begin position="448"/>
        <end position="467"/>
    </location>
</feature>
<evidence type="ECO:0000256" key="3">
    <source>
        <dbReference type="ARBA" id="ARBA00022692"/>
    </source>
</evidence>
<dbReference type="InterPro" id="IPR001279">
    <property type="entry name" value="Metallo-B-lactamas"/>
</dbReference>
<evidence type="ECO:0000256" key="4">
    <source>
        <dbReference type="ARBA" id="ARBA00022989"/>
    </source>
</evidence>
<keyword evidence="2" id="KW-1003">Cell membrane</keyword>
<dbReference type="RefSeq" id="WP_244686684.1">
    <property type="nucleotide sequence ID" value="NZ_CP095043.1"/>
</dbReference>
<evidence type="ECO:0000256" key="5">
    <source>
        <dbReference type="ARBA" id="ARBA00023136"/>
    </source>
</evidence>
<keyword evidence="3 7" id="KW-0812">Transmembrane</keyword>
<dbReference type="Proteomes" id="UP000831775">
    <property type="component" value="Chromosome"/>
</dbReference>
<dbReference type="NCBIfam" id="TIGR00360">
    <property type="entry name" value="ComEC_N-term"/>
    <property type="match status" value="1"/>
</dbReference>
<feature type="region of interest" description="Disordered" evidence="6">
    <location>
        <begin position="765"/>
        <end position="790"/>
    </location>
</feature>
<feature type="transmembrane region" description="Helical" evidence="7">
    <location>
        <begin position="320"/>
        <end position="339"/>
    </location>
</feature>
<feature type="transmembrane region" description="Helical" evidence="7">
    <location>
        <begin position="410"/>
        <end position="428"/>
    </location>
</feature>
<evidence type="ECO:0000313" key="10">
    <source>
        <dbReference type="EMBL" id="UOQ60777.1"/>
    </source>
</evidence>
<sequence>MTAQSAAGNGGGFGFGPWIAGIAAALGCVLWRWFPGAWRVTVLGCAVLVLLGARIGVAEWQRADPGLARAAATRAMVDLQATVRGYPEDVETGADRASGSWVRADVDTPRGLVPVLLWLRGSAAGASSSASGDDALAPGVQLRVSGRIEALGPGSSAVYGVAVAEGTEAAGTGGSRVAVALRHGLHDAAAEVTGAELVPGFAVGDTSLVSEALNERMRQSSLTHLVAVSGANCALVTSALIAVSAGLGAGRRVRLLVAAVALGGFVVVVGPDPSVQRAAIMAVVVLVSGYGGKRAVALPALGLAMITLLIADPWQAVQPGFAMSVAATAGILVLVPSLVRAGRRLTRLPVWLVTPVAVAFAAQLACGPLLLLLDPGLPAVGVLANVLAGPAAPLGTGLGLLALSALPFSSALGTGFVQLAALPARWVAATAEVCAGLPLARWEWPGGWSGAILLATAQALFLLGWLVRSGRVALPDGTRAALRGPWHERSSSPRSIRTVAAVLLCGGAAIVVSMSAVGPMTSRATTARDWAIVACDVGQGDAIMLRDPAHPQQVVLVDTGDDQERLRACVQRFGVQRIALLVLTHDDRDHVGALDAVGGIVQRAIIAPATREDESRGTERPVVASLDRRGIPHRIAAAGARSTSGDAVGWRVLAPPVGIAPAESNDASLIIRVQVGGLSVLLLGDSGRDEHAALLAREPSLTADVVKIAHHGSRDADMRVVTQTGADVALISVGADNGYGHPAPETLRALDVAGTEALRTDERGSIAISGSPGDLQVWSERSPPDVRGGE</sequence>
<feature type="domain" description="Metallo-beta-lactamase" evidence="8">
    <location>
        <begin position="536"/>
        <end position="715"/>
    </location>
</feature>